<evidence type="ECO:0000313" key="1">
    <source>
        <dbReference type="EMBL" id="KAK5619401.1"/>
    </source>
</evidence>
<keyword evidence="2" id="KW-1185">Reference proteome</keyword>
<name>A0AAV9SDK4_9TELE</name>
<proteinExistence type="predicted"/>
<protein>
    <submittedName>
        <fullName evidence="1">Uncharacterized protein</fullName>
    </submittedName>
</protein>
<reference evidence="1 2" key="1">
    <citation type="submission" date="2021-06" db="EMBL/GenBank/DDBJ databases">
        <authorList>
            <person name="Palmer J.M."/>
        </authorList>
    </citation>
    <scope>NUCLEOTIDE SEQUENCE [LARGE SCALE GENOMIC DNA]</scope>
    <source>
        <strain evidence="1 2">MEX-2019</strain>
        <tissue evidence="1">Muscle</tissue>
    </source>
</reference>
<organism evidence="1 2">
    <name type="scientific">Crenichthys baileyi</name>
    <name type="common">White River springfish</name>
    <dbReference type="NCBI Taxonomy" id="28760"/>
    <lineage>
        <taxon>Eukaryota</taxon>
        <taxon>Metazoa</taxon>
        <taxon>Chordata</taxon>
        <taxon>Craniata</taxon>
        <taxon>Vertebrata</taxon>
        <taxon>Euteleostomi</taxon>
        <taxon>Actinopterygii</taxon>
        <taxon>Neopterygii</taxon>
        <taxon>Teleostei</taxon>
        <taxon>Neoteleostei</taxon>
        <taxon>Acanthomorphata</taxon>
        <taxon>Ovalentaria</taxon>
        <taxon>Atherinomorphae</taxon>
        <taxon>Cyprinodontiformes</taxon>
        <taxon>Goodeidae</taxon>
        <taxon>Crenichthys</taxon>
    </lineage>
</organism>
<sequence>MNSTLLQAVNRRFSSIGSEPLYAVSTSVDDRYKDRFFTSGETEPARLAKGLLTEELEKMEQALFRASADGATQTEPAEKNHLHGSWYKHWLSSKHKELQLQQSVQQNSGGA</sequence>
<dbReference type="Proteomes" id="UP001311232">
    <property type="component" value="Unassembled WGS sequence"/>
</dbReference>
<dbReference type="AlphaFoldDB" id="A0AAV9SDK4"/>
<comment type="caution">
    <text evidence="1">The sequence shown here is derived from an EMBL/GenBank/DDBJ whole genome shotgun (WGS) entry which is preliminary data.</text>
</comment>
<dbReference type="EMBL" id="JAHHUM010000579">
    <property type="protein sequence ID" value="KAK5619401.1"/>
    <property type="molecule type" value="Genomic_DNA"/>
</dbReference>
<accession>A0AAV9SDK4</accession>
<gene>
    <name evidence="1" type="ORF">CRENBAI_004565</name>
</gene>
<evidence type="ECO:0000313" key="2">
    <source>
        <dbReference type="Proteomes" id="UP001311232"/>
    </source>
</evidence>